<evidence type="ECO:0000313" key="5">
    <source>
        <dbReference type="Proteomes" id="UP001612812"/>
    </source>
</evidence>
<dbReference type="PANTHER" id="PTHR46943">
    <property type="entry name" value="PENTRAXIN-RELATED PROTEIN PTX3"/>
    <property type="match status" value="1"/>
</dbReference>
<protein>
    <submittedName>
        <fullName evidence="4">LamG domain-containing protein</fullName>
    </submittedName>
</protein>
<sequence length="1119" mass="118692">MSEPSSGSAEADAIRLAVDTKRAVEVAGSKSESSRVVATPAGTLVHESYAMPRWTKGADQRWRQIDTRLTTAGGVVKPVATLADVRFSSGGSAPLVDLAGEDGSLQLSWPTALPVPSVEGPTAVYPSVLPDVDLRVTATTDGFGYVLVVKTRQAAANPALSRLRLGLKSSGWSVNGRAEGGFEARNSAGELAASAGRALMWDASGVPAGARTAAGARAAGAESVLHRTPDLSRKAELPTTIEDGGLVIVPEKAMLSDPATVFPVVIDPWTTIVKSRWGYTNSSNATRDDGIVRVGSNPDNSGNYRSFFAFNLSGLAGKSVRSVKFITEMTHSWSCTSSPVNLWRSADLTTSGKQTWDGPNLEKYIEQRSGHAHKPSGGAGCGDDPQPDMYMEFASATLESDLISVGQGTTNYTLALSTRDSDGTDESTESRWKKFDAAQTKLSVEYNTAPATATAAQLTTHADYTAPAQPCATGTGRPIVRSTTPWLKATLSDPDGTNGGLLSGTFALQKWNGTAWLGVTGWPKVDSGVPTGTKAEVQIPSGVVTGGLIRWQVQTKDTLGGASNWSPWCEFDYDVTPPALTPTVTPADGIYAETPPNDVHLGSVGLTGRFTLGANGQADVYDYEYQLDGGSISYVTAAGLGGNATVLITPQHSGENVLTVRARDRSQNRSAPKDYRFLVAEPTAPKAVWRLDEGTGTDLLTTPAGGPTATLANGTTWTEGRLPGTHVANGKDSALKFDGVDDEAATASPVLDTSKTFAVSAWAKMTGKTSYFRSVLCQESTQNCGFALEYAPAPIDRWVLDMYSGDIVSPTVIRVTSKAPPAIGVWTHLAAEWDAGTRTARLYVNGVEQGTVQQNTNFNASGRLLLGRAKYNGAVNNPWWGEVSEVRVWDRGLVPHVDIAPQVEPVLAAAWEMEDWDEDAPRQVLDESTYRSPLTLADAPAVQWCDGYNLSGGLCFDGTSGSATTVGPALRSDQSYTISAWLRPDANDGTRTAIAQEGNVVSGLFLGCRTNTTPQWAFMQASGVDYSTKQVWGAPCTVNAWTHVVGVYDATAGQQRLYVNGKLIASGALPTGWHAAGAFTVGRAKWGSPVDFWNGGIDRVRLWQGVISDQEIDAQWKEA</sequence>
<dbReference type="SUPFAM" id="SSF49899">
    <property type="entry name" value="Concanavalin A-like lectins/glucanases"/>
    <property type="match status" value="2"/>
</dbReference>
<dbReference type="Pfam" id="PF13385">
    <property type="entry name" value="Laminin_G_3"/>
    <property type="match status" value="2"/>
</dbReference>
<reference evidence="4 5" key="1">
    <citation type="submission" date="2024-10" db="EMBL/GenBank/DDBJ databases">
        <title>The Natural Products Discovery Center: Release of the First 8490 Sequenced Strains for Exploring Actinobacteria Biosynthetic Diversity.</title>
        <authorList>
            <person name="Kalkreuter E."/>
            <person name="Kautsar S.A."/>
            <person name="Yang D."/>
            <person name="Bader C.D."/>
            <person name="Teijaro C.N."/>
            <person name="Fluegel L."/>
            <person name="Davis C.M."/>
            <person name="Simpson J.R."/>
            <person name="Lauterbach L."/>
            <person name="Steele A.D."/>
            <person name="Gui C."/>
            <person name="Meng S."/>
            <person name="Li G."/>
            <person name="Viehrig K."/>
            <person name="Ye F."/>
            <person name="Su P."/>
            <person name="Kiefer A.F."/>
            <person name="Nichols A."/>
            <person name="Cepeda A.J."/>
            <person name="Yan W."/>
            <person name="Fan B."/>
            <person name="Jiang Y."/>
            <person name="Adhikari A."/>
            <person name="Zheng C.-J."/>
            <person name="Schuster L."/>
            <person name="Cowan T.M."/>
            <person name="Smanski M.J."/>
            <person name="Chevrette M.G."/>
            <person name="De Carvalho L.P.S."/>
            <person name="Shen B."/>
        </authorList>
    </citation>
    <scope>NUCLEOTIDE SEQUENCE [LARGE SCALE GENOMIC DNA]</scope>
    <source>
        <strain evidence="4 5">NPDC049845</strain>
    </source>
</reference>
<gene>
    <name evidence="4" type="ORF">ACIBP4_21975</name>
</gene>
<dbReference type="EMBL" id="JBITLE010000009">
    <property type="protein sequence ID" value="MFI7264954.1"/>
    <property type="molecule type" value="Genomic_DNA"/>
</dbReference>
<dbReference type="PANTHER" id="PTHR46943:SF1">
    <property type="entry name" value="PENTRAXIN-RELATED PROTEIN PTX3"/>
    <property type="match status" value="1"/>
</dbReference>
<feature type="domain" description="LamG-like jellyroll fold" evidence="3">
    <location>
        <begin position="974"/>
        <end position="1110"/>
    </location>
</feature>
<accession>A0ABW7ZQ46</accession>
<dbReference type="Gene3D" id="2.60.120.200">
    <property type="match status" value="2"/>
</dbReference>
<proteinExistence type="predicted"/>
<keyword evidence="5" id="KW-1185">Reference proteome</keyword>
<dbReference type="SMART" id="SM00560">
    <property type="entry name" value="LamGL"/>
    <property type="match status" value="2"/>
</dbReference>
<dbReference type="RefSeq" id="WP_396758518.1">
    <property type="nucleotide sequence ID" value="NZ_JBITLA010000010.1"/>
</dbReference>
<dbReference type="Proteomes" id="UP001612812">
    <property type="component" value="Unassembled WGS sequence"/>
</dbReference>
<dbReference type="InterPro" id="IPR042837">
    <property type="entry name" value="PTX3"/>
</dbReference>
<evidence type="ECO:0000259" key="3">
    <source>
        <dbReference type="SMART" id="SM00560"/>
    </source>
</evidence>
<keyword evidence="1" id="KW-0732">Signal</keyword>
<evidence type="ECO:0000256" key="2">
    <source>
        <dbReference type="ARBA" id="ARBA00023157"/>
    </source>
</evidence>
<dbReference type="InterPro" id="IPR013320">
    <property type="entry name" value="ConA-like_dom_sf"/>
</dbReference>
<evidence type="ECO:0000256" key="1">
    <source>
        <dbReference type="ARBA" id="ARBA00022729"/>
    </source>
</evidence>
<name>A0ABW7ZQ46_9ACTN</name>
<comment type="caution">
    <text evidence="4">The sequence shown here is derived from an EMBL/GenBank/DDBJ whole genome shotgun (WGS) entry which is preliminary data.</text>
</comment>
<keyword evidence="2" id="KW-1015">Disulfide bond</keyword>
<dbReference type="InterPro" id="IPR006558">
    <property type="entry name" value="LamG-like"/>
</dbReference>
<evidence type="ECO:0000313" key="4">
    <source>
        <dbReference type="EMBL" id="MFI7264954.1"/>
    </source>
</evidence>
<organism evidence="4 5">
    <name type="scientific">Micromonospora maritima</name>
    <dbReference type="NCBI Taxonomy" id="986711"/>
    <lineage>
        <taxon>Bacteria</taxon>
        <taxon>Bacillati</taxon>
        <taxon>Actinomycetota</taxon>
        <taxon>Actinomycetes</taxon>
        <taxon>Micromonosporales</taxon>
        <taxon>Micromonosporaceae</taxon>
        <taxon>Micromonospora</taxon>
    </lineage>
</organism>
<feature type="domain" description="LamG-like jellyroll fold" evidence="3">
    <location>
        <begin position="755"/>
        <end position="896"/>
    </location>
</feature>